<organism evidence="1 2">
    <name type="scientific">Avena sativa</name>
    <name type="common">Oat</name>
    <dbReference type="NCBI Taxonomy" id="4498"/>
    <lineage>
        <taxon>Eukaryota</taxon>
        <taxon>Viridiplantae</taxon>
        <taxon>Streptophyta</taxon>
        <taxon>Embryophyta</taxon>
        <taxon>Tracheophyta</taxon>
        <taxon>Spermatophyta</taxon>
        <taxon>Magnoliopsida</taxon>
        <taxon>Liliopsida</taxon>
        <taxon>Poales</taxon>
        <taxon>Poaceae</taxon>
        <taxon>BOP clade</taxon>
        <taxon>Pooideae</taxon>
        <taxon>Poodae</taxon>
        <taxon>Poeae</taxon>
        <taxon>Poeae Chloroplast Group 1 (Aveneae type)</taxon>
        <taxon>Aveninae</taxon>
        <taxon>Avena</taxon>
    </lineage>
</organism>
<reference evidence="1" key="1">
    <citation type="submission" date="2021-05" db="EMBL/GenBank/DDBJ databases">
        <authorList>
            <person name="Scholz U."/>
            <person name="Mascher M."/>
            <person name="Fiebig A."/>
        </authorList>
    </citation>
    <scope>NUCLEOTIDE SEQUENCE [LARGE SCALE GENOMIC DNA]</scope>
</reference>
<name>A0ACD5TS46_AVESA</name>
<keyword evidence="2" id="KW-1185">Reference proteome</keyword>
<protein>
    <submittedName>
        <fullName evidence="1">Uncharacterized protein</fullName>
    </submittedName>
</protein>
<dbReference type="EnsemblPlants" id="AVESA.00010b.r2.1CG0117040.1">
    <property type="protein sequence ID" value="AVESA.00010b.r2.1CG0117040.1.CDS"/>
    <property type="gene ID" value="AVESA.00010b.r2.1CG0117040"/>
</dbReference>
<proteinExistence type="predicted"/>
<dbReference type="Proteomes" id="UP001732700">
    <property type="component" value="Chromosome 1C"/>
</dbReference>
<evidence type="ECO:0000313" key="1">
    <source>
        <dbReference type="EnsemblPlants" id="AVESA.00010b.r2.1CG0117040.1.CDS"/>
    </source>
</evidence>
<accession>A0ACD5TS46</accession>
<evidence type="ECO:0000313" key="2">
    <source>
        <dbReference type="Proteomes" id="UP001732700"/>
    </source>
</evidence>
<reference evidence="1" key="2">
    <citation type="submission" date="2025-09" db="UniProtKB">
        <authorList>
            <consortium name="EnsemblPlants"/>
        </authorList>
    </citation>
    <scope>IDENTIFICATION</scope>
</reference>
<sequence>MLLHLLFANPNRTLEQLQCLCARLYNHAGWDSIRHILLFCYKDLPIDCRRCLLYLSIYPPGLGIRRTCLVRRWVAEGLIARRAGISALDAAELCFNALLDRGLLTYSPSSACGRAKFIEIPQQVFQFIVERAIAAENSADLNLPPNFAPYLSPGNGIQLQQVPEERRPHGTSSCLWQSIGCSCKRGVPEVEPVVRRDIIWLLGLLPKFERQGLIKVLVLESLKGFQKYHLKNISQISELRYLNLRGTDVTELPEDIHKLYNLETLDIRQTKVIMLPPNIVHLRMIKHILSGNIDDIQQVQPRQQQQQQTPPPRPPLPPPPPRQQHLQERNEEEEEEDDDKDESDDEDEDEDGDEFDDDRDEGEDGDDSNIFGSYDPFSAVIMPHGIGHMTQMQVLSHVEISTKNFDKLITDLEHLQKLRKLGIILHGKMEPHIHNLLRAIEKLGSCLRSLSIRFKREAGNGNANDSINQITLPMFLQSIKLSGFRGGLPSCVLRPSQLVKVTLRESFLRNTDLRRLGQLANLSFLCLMFIRSYEGASHLVLKRYEYQNLKFLVLKQTFIHHLSVQEGAAPRLQNLQWTNSTVNTLSGINHLWRLTDIVFSGSIVSNGVRQAIAVDPRSINVVY</sequence>